<dbReference type="Proteomes" id="UP000799421">
    <property type="component" value="Unassembled WGS sequence"/>
</dbReference>
<sequence>MGLSNDERGWILSLLSGAACVIGSSIICVDLLVRQFPGKRHFRIQESDAFLSLSLSLSSGVMLFSSLYSIMPSARNSLEQGGLSSKAAAWTLVACFVGGIFGIQLISGVIHSHMPSKIVDCEHSHDGDAHSHEAHNQTPNLSSEHGQTAKGKTATESQTHQQIGYSHPSKRPNTEDHTDSNQTRRMKPDRPPFRQRLTNRITHLMNSEGSSCDCVGSCYGYSDICGQKCFTNSIAEGSRTGSEISVSMSKESTARLVISTNESTPLLGNTEREMVPESSNGRSSSSSSTLQHNENPEAGHGTDIHHHHVPTNAFLSVGLQTAIAIALHKLPEGFITYASNHANPELGLSVFLALFVHNITEGFAMTLPLYLAINSRLKAMLVSFVLGGLSQPAGAAVAALWFHLAGREREPSEAVYGGMFAVTAGILTSVALQLFRQSVDHTHSKRLCMIGAFTGMTILGISSALTA</sequence>
<feature type="transmembrane region" description="Helical" evidence="6">
    <location>
        <begin position="380"/>
        <end position="402"/>
    </location>
</feature>
<feature type="region of interest" description="Disordered" evidence="5">
    <location>
        <begin position="260"/>
        <end position="305"/>
    </location>
</feature>
<feature type="region of interest" description="Disordered" evidence="5">
    <location>
        <begin position="121"/>
        <end position="194"/>
    </location>
</feature>
<name>A0A6A7C2Q6_9PEZI</name>
<feature type="compositionally biased region" description="Polar residues" evidence="5">
    <location>
        <begin position="136"/>
        <end position="146"/>
    </location>
</feature>
<dbReference type="GO" id="GO:0016020">
    <property type="term" value="C:membrane"/>
    <property type="evidence" value="ECO:0007669"/>
    <property type="project" value="UniProtKB-SubCell"/>
</dbReference>
<feature type="transmembrane region" description="Helical" evidence="6">
    <location>
        <begin position="447"/>
        <end position="465"/>
    </location>
</feature>
<accession>A0A6A7C2Q6</accession>
<feature type="compositionally biased region" description="Basic and acidic residues" evidence="5">
    <location>
        <begin position="294"/>
        <end position="304"/>
    </location>
</feature>
<keyword evidence="4 6" id="KW-0472">Membrane</keyword>
<dbReference type="PANTHER" id="PTHR11040:SF210">
    <property type="entry name" value="ZINC-REGULATED TRANSPORTER 3"/>
    <property type="match status" value="1"/>
</dbReference>
<feature type="transmembrane region" description="Helical" evidence="6">
    <location>
        <begin position="313"/>
        <end position="330"/>
    </location>
</feature>
<evidence type="ECO:0000256" key="2">
    <source>
        <dbReference type="ARBA" id="ARBA00022692"/>
    </source>
</evidence>
<comment type="subcellular location">
    <subcellularLocation>
        <location evidence="1">Membrane</location>
        <topology evidence="1">Multi-pass membrane protein</topology>
    </subcellularLocation>
</comment>
<feature type="transmembrane region" description="Helical" evidence="6">
    <location>
        <begin position="12"/>
        <end position="33"/>
    </location>
</feature>
<feature type="transmembrane region" description="Helical" evidence="6">
    <location>
        <begin position="49"/>
        <end position="68"/>
    </location>
</feature>
<feature type="compositionally biased region" description="Basic and acidic residues" evidence="5">
    <location>
        <begin position="121"/>
        <end position="135"/>
    </location>
</feature>
<feature type="transmembrane region" description="Helical" evidence="6">
    <location>
        <begin position="414"/>
        <end position="435"/>
    </location>
</feature>
<dbReference type="GO" id="GO:0005385">
    <property type="term" value="F:zinc ion transmembrane transporter activity"/>
    <property type="evidence" value="ECO:0007669"/>
    <property type="project" value="TreeGrafter"/>
</dbReference>
<reference evidence="7" key="1">
    <citation type="journal article" date="2020" name="Stud. Mycol.">
        <title>101 Dothideomycetes genomes: a test case for predicting lifestyles and emergence of pathogens.</title>
        <authorList>
            <person name="Haridas S."/>
            <person name="Albert R."/>
            <person name="Binder M."/>
            <person name="Bloem J."/>
            <person name="Labutti K."/>
            <person name="Salamov A."/>
            <person name="Andreopoulos B."/>
            <person name="Baker S."/>
            <person name="Barry K."/>
            <person name="Bills G."/>
            <person name="Bluhm B."/>
            <person name="Cannon C."/>
            <person name="Castanera R."/>
            <person name="Culley D."/>
            <person name="Daum C."/>
            <person name="Ezra D."/>
            <person name="Gonzalez J."/>
            <person name="Henrissat B."/>
            <person name="Kuo A."/>
            <person name="Liang C."/>
            <person name="Lipzen A."/>
            <person name="Lutzoni F."/>
            <person name="Magnuson J."/>
            <person name="Mondo S."/>
            <person name="Nolan M."/>
            <person name="Ohm R."/>
            <person name="Pangilinan J."/>
            <person name="Park H.-J."/>
            <person name="Ramirez L."/>
            <person name="Alfaro M."/>
            <person name="Sun H."/>
            <person name="Tritt A."/>
            <person name="Yoshinaga Y."/>
            <person name="Zwiers L.-H."/>
            <person name="Turgeon B."/>
            <person name="Goodwin S."/>
            <person name="Spatafora J."/>
            <person name="Crous P."/>
            <person name="Grigoriev I."/>
        </authorList>
    </citation>
    <scope>NUCLEOTIDE SEQUENCE</scope>
    <source>
        <strain evidence="7">CBS 480.64</strain>
    </source>
</reference>
<proteinExistence type="predicted"/>
<evidence type="ECO:0000256" key="3">
    <source>
        <dbReference type="ARBA" id="ARBA00022989"/>
    </source>
</evidence>
<feature type="compositionally biased region" description="Low complexity" evidence="5">
    <location>
        <begin position="278"/>
        <end position="288"/>
    </location>
</feature>
<dbReference type="AlphaFoldDB" id="A0A6A7C2Q6"/>
<evidence type="ECO:0000313" key="7">
    <source>
        <dbReference type="EMBL" id="KAF2861856.1"/>
    </source>
</evidence>
<evidence type="ECO:0000256" key="6">
    <source>
        <dbReference type="SAM" id="Phobius"/>
    </source>
</evidence>
<feature type="transmembrane region" description="Helical" evidence="6">
    <location>
        <begin position="88"/>
        <end position="110"/>
    </location>
</feature>
<evidence type="ECO:0000256" key="4">
    <source>
        <dbReference type="ARBA" id="ARBA00023136"/>
    </source>
</evidence>
<keyword evidence="2 6" id="KW-0812">Transmembrane</keyword>
<feature type="compositionally biased region" description="Polar residues" evidence="5">
    <location>
        <begin position="154"/>
        <end position="164"/>
    </location>
</feature>
<keyword evidence="3 6" id="KW-1133">Transmembrane helix</keyword>
<evidence type="ECO:0000256" key="1">
    <source>
        <dbReference type="ARBA" id="ARBA00004141"/>
    </source>
</evidence>
<keyword evidence="8" id="KW-1185">Reference proteome</keyword>
<protein>
    <recommendedName>
        <fullName evidence="9">Zinc/iron permease</fullName>
    </recommendedName>
</protein>
<dbReference type="PANTHER" id="PTHR11040">
    <property type="entry name" value="ZINC/IRON TRANSPORTER"/>
    <property type="match status" value="1"/>
</dbReference>
<dbReference type="Pfam" id="PF02535">
    <property type="entry name" value="Zip"/>
    <property type="match status" value="2"/>
</dbReference>
<evidence type="ECO:0000313" key="8">
    <source>
        <dbReference type="Proteomes" id="UP000799421"/>
    </source>
</evidence>
<evidence type="ECO:0000256" key="5">
    <source>
        <dbReference type="SAM" id="MobiDB-lite"/>
    </source>
</evidence>
<dbReference type="EMBL" id="MU005969">
    <property type="protein sequence ID" value="KAF2861856.1"/>
    <property type="molecule type" value="Genomic_DNA"/>
</dbReference>
<dbReference type="OrthoDB" id="262547at2759"/>
<feature type="transmembrane region" description="Helical" evidence="6">
    <location>
        <begin position="350"/>
        <end position="373"/>
    </location>
</feature>
<gene>
    <name evidence="7" type="ORF">K470DRAFT_213954</name>
</gene>
<organism evidence="7 8">
    <name type="scientific">Piedraia hortae CBS 480.64</name>
    <dbReference type="NCBI Taxonomy" id="1314780"/>
    <lineage>
        <taxon>Eukaryota</taxon>
        <taxon>Fungi</taxon>
        <taxon>Dikarya</taxon>
        <taxon>Ascomycota</taxon>
        <taxon>Pezizomycotina</taxon>
        <taxon>Dothideomycetes</taxon>
        <taxon>Dothideomycetidae</taxon>
        <taxon>Capnodiales</taxon>
        <taxon>Piedraiaceae</taxon>
        <taxon>Piedraia</taxon>
    </lineage>
</organism>
<dbReference type="InterPro" id="IPR003689">
    <property type="entry name" value="ZIP"/>
</dbReference>
<evidence type="ECO:0008006" key="9">
    <source>
        <dbReference type="Google" id="ProtNLM"/>
    </source>
</evidence>